<evidence type="ECO:0000313" key="2">
    <source>
        <dbReference type="EMBL" id="GIX84945.1"/>
    </source>
</evidence>
<keyword evidence="1" id="KW-0175">Coiled coil</keyword>
<keyword evidence="3" id="KW-1185">Reference proteome</keyword>
<dbReference type="Proteomes" id="UP001054945">
    <property type="component" value="Unassembled WGS sequence"/>
</dbReference>
<reference evidence="2 3" key="1">
    <citation type="submission" date="2021-06" db="EMBL/GenBank/DDBJ databases">
        <title>Caerostris extrusa draft genome.</title>
        <authorList>
            <person name="Kono N."/>
            <person name="Arakawa K."/>
        </authorList>
    </citation>
    <scope>NUCLEOTIDE SEQUENCE [LARGE SCALE GENOMIC DNA]</scope>
</reference>
<gene>
    <name evidence="2" type="ORF">CEXT_107101</name>
</gene>
<protein>
    <submittedName>
        <fullName evidence="2">Uncharacterized protein</fullName>
    </submittedName>
</protein>
<dbReference type="EMBL" id="BPLR01021015">
    <property type="protein sequence ID" value="GIX84945.1"/>
    <property type="molecule type" value="Genomic_DNA"/>
</dbReference>
<evidence type="ECO:0000313" key="3">
    <source>
        <dbReference type="Proteomes" id="UP001054945"/>
    </source>
</evidence>
<dbReference type="AlphaFoldDB" id="A0AAV4NKU9"/>
<comment type="caution">
    <text evidence="2">The sequence shown here is derived from an EMBL/GenBank/DDBJ whole genome shotgun (WGS) entry which is preliminary data.</text>
</comment>
<name>A0AAV4NKU9_CAEEX</name>
<proteinExistence type="predicted"/>
<accession>A0AAV4NKU9</accession>
<sequence length="109" mass="12603">MSILKKEIPSIRSVHARDNFLKLTVSSEEEHFRLKRKLQELNAELKCYNLKQDRPTKIPIECAHRALCPLCDLLLFSPSFCPCLSESKWDTDSLNPAVLTHNIVQRLLD</sequence>
<evidence type="ECO:0000256" key="1">
    <source>
        <dbReference type="SAM" id="Coils"/>
    </source>
</evidence>
<organism evidence="2 3">
    <name type="scientific">Caerostris extrusa</name>
    <name type="common">Bark spider</name>
    <name type="synonym">Caerostris bankana</name>
    <dbReference type="NCBI Taxonomy" id="172846"/>
    <lineage>
        <taxon>Eukaryota</taxon>
        <taxon>Metazoa</taxon>
        <taxon>Ecdysozoa</taxon>
        <taxon>Arthropoda</taxon>
        <taxon>Chelicerata</taxon>
        <taxon>Arachnida</taxon>
        <taxon>Araneae</taxon>
        <taxon>Araneomorphae</taxon>
        <taxon>Entelegynae</taxon>
        <taxon>Araneoidea</taxon>
        <taxon>Araneidae</taxon>
        <taxon>Caerostris</taxon>
    </lineage>
</organism>
<feature type="coiled-coil region" evidence="1">
    <location>
        <begin position="24"/>
        <end position="51"/>
    </location>
</feature>